<dbReference type="OrthoDB" id="8525727at2"/>
<dbReference type="GO" id="GO:0006208">
    <property type="term" value="P:pyrimidine nucleobase catabolic process"/>
    <property type="evidence" value="ECO:0007669"/>
    <property type="project" value="TreeGrafter"/>
</dbReference>
<proteinExistence type="predicted"/>
<protein>
    <submittedName>
        <fullName evidence="3">4-hydroxyphenylacetate 3-monooxygenase,reductase component</fullName>
        <ecNumber evidence="3">1.5.1.-</ecNumber>
    </submittedName>
</protein>
<dbReference type="InterPro" id="IPR012349">
    <property type="entry name" value="Split_barrel_FMN-bd"/>
</dbReference>
<keyword evidence="4" id="KW-1185">Reference proteome</keyword>
<dbReference type="AlphaFoldDB" id="Q2KVH8"/>
<dbReference type="GO" id="GO:0042602">
    <property type="term" value="F:riboflavin reductase (NADPH) activity"/>
    <property type="evidence" value="ECO:0007669"/>
    <property type="project" value="TreeGrafter"/>
</dbReference>
<dbReference type="EMBL" id="AM167904">
    <property type="protein sequence ID" value="CAJ48579.1"/>
    <property type="molecule type" value="Genomic_DNA"/>
</dbReference>
<dbReference type="Pfam" id="PF01613">
    <property type="entry name" value="Flavin_Reduct"/>
    <property type="match status" value="1"/>
</dbReference>
<dbReference type="EC" id="1.5.1.-" evidence="3"/>
<evidence type="ECO:0000313" key="3">
    <source>
        <dbReference type="EMBL" id="CAJ48579.1"/>
    </source>
</evidence>
<evidence type="ECO:0000256" key="1">
    <source>
        <dbReference type="ARBA" id="ARBA00023002"/>
    </source>
</evidence>
<dbReference type="KEGG" id="bav:BAV0969"/>
<keyword evidence="1 3" id="KW-0560">Oxidoreductase</keyword>
<dbReference type="PANTHER" id="PTHR30466:SF1">
    <property type="entry name" value="FMN REDUCTASE (NADH) RUTF"/>
    <property type="match status" value="1"/>
</dbReference>
<feature type="domain" description="Flavin reductase like" evidence="2">
    <location>
        <begin position="11"/>
        <end position="157"/>
    </location>
</feature>
<evidence type="ECO:0000313" key="4">
    <source>
        <dbReference type="Proteomes" id="UP000001977"/>
    </source>
</evidence>
<evidence type="ECO:0000259" key="2">
    <source>
        <dbReference type="SMART" id="SM00903"/>
    </source>
</evidence>
<dbReference type="GeneID" id="92935837"/>
<gene>
    <name evidence="3" type="primary">hpaC</name>
    <name evidence="3" type="ordered locus">BAV0969</name>
</gene>
<dbReference type="SMART" id="SM00903">
    <property type="entry name" value="Flavin_Reduct"/>
    <property type="match status" value="1"/>
</dbReference>
<accession>Q2KVH8</accession>
<dbReference type="HOGENOM" id="CLU_059021_2_2_4"/>
<organism evidence="3 4">
    <name type="scientific">Bordetella avium (strain 197N)</name>
    <dbReference type="NCBI Taxonomy" id="360910"/>
    <lineage>
        <taxon>Bacteria</taxon>
        <taxon>Pseudomonadati</taxon>
        <taxon>Pseudomonadota</taxon>
        <taxon>Betaproteobacteria</taxon>
        <taxon>Burkholderiales</taxon>
        <taxon>Alcaligenaceae</taxon>
        <taxon>Bordetella</taxon>
    </lineage>
</organism>
<dbReference type="eggNOG" id="COG1853">
    <property type="taxonomic scope" value="Bacteria"/>
</dbReference>
<dbReference type="STRING" id="360910.BAV0969"/>
<reference evidence="3 4" key="1">
    <citation type="journal article" date="2006" name="J. Bacteriol.">
        <title>Comparison of the genome sequence of the poultry pathogen Bordetella avium with those of B. bronchiseptica, B. pertussis, and B. parapertussis reveals extensive diversity in surface structures associated with host interaction.</title>
        <authorList>
            <person name="Sebaihia M."/>
            <person name="Preston A."/>
            <person name="Maskell D.J."/>
            <person name="Kuzmiak H."/>
            <person name="Connell T.D."/>
            <person name="King N.D."/>
            <person name="Orndorff P.E."/>
            <person name="Miyamoto D.M."/>
            <person name="Thomson N.R."/>
            <person name="Harris D."/>
            <person name="Goble A."/>
            <person name="Lord A."/>
            <person name="Murphy L."/>
            <person name="Quail M.A."/>
            <person name="Rutter S."/>
            <person name="Squares R."/>
            <person name="Squares S."/>
            <person name="Woodward J."/>
            <person name="Parkhill J."/>
            <person name="Temple L.M."/>
        </authorList>
    </citation>
    <scope>NUCLEOTIDE SEQUENCE [LARGE SCALE GENOMIC DNA]</scope>
    <source>
        <strain evidence="3 4">197N</strain>
    </source>
</reference>
<dbReference type="GO" id="GO:0010181">
    <property type="term" value="F:FMN binding"/>
    <property type="evidence" value="ECO:0007669"/>
    <property type="project" value="InterPro"/>
</dbReference>
<dbReference type="InterPro" id="IPR002563">
    <property type="entry name" value="Flavin_Rdtase-like_dom"/>
</dbReference>
<dbReference type="Proteomes" id="UP000001977">
    <property type="component" value="Chromosome"/>
</dbReference>
<dbReference type="RefSeq" id="WP_012416657.1">
    <property type="nucleotide sequence ID" value="NC_010645.1"/>
</dbReference>
<sequence>MIDKLNYREAMSGLGTAVNVITSEGKAGLAGCTVSAVCSVTDEPPTLLVCINRASKNNAVIRENRNLCVNILAGDQSHIAMQFASKDVAMESRFAAATWDRLETGAPALVDGVAALDCEVTSANEVGTHTVFYCEIKAIRSAADREGLMYFGRDFHRLPRAARAA</sequence>
<dbReference type="InterPro" id="IPR050268">
    <property type="entry name" value="NADH-dep_flavin_reductase"/>
</dbReference>
<name>Q2KVH8_BORA1</name>
<dbReference type="PANTHER" id="PTHR30466">
    <property type="entry name" value="FLAVIN REDUCTASE"/>
    <property type="match status" value="1"/>
</dbReference>
<dbReference type="SUPFAM" id="SSF50475">
    <property type="entry name" value="FMN-binding split barrel"/>
    <property type="match status" value="1"/>
</dbReference>
<dbReference type="Gene3D" id="2.30.110.10">
    <property type="entry name" value="Electron Transport, Fmn-binding Protein, Chain A"/>
    <property type="match status" value="1"/>
</dbReference>